<evidence type="ECO:0000313" key="3">
    <source>
        <dbReference type="EMBL" id="SEH13064.1"/>
    </source>
</evidence>
<evidence type="ECO:0000256" key="1">
    <source>
        <dbReference type="SAM" id="MobiDB-lite"/>
    </source>
</evidence>
<feature type="transmembrane region" description="Helical" evidence="2">
    <location>
        <begin position="12"/>
        <end position="33"/>
    </location>
</feature>
<dbReference type="RefSeq" id="WP_090505885.1">
    <property type="nucleotide sequence ID" value="NZ_FNWL01000001.1"/>
</dbReference>
<organism evidence="3 4">
    <name type="scientific">Natronorubrum sediminis</name>
    <dbReference type="NCBI Taxonomy" id="640943"/>
    <lineage>
        <taxon>Archaea</taxon>
        <taxon>Methanobacteriati</taxon>
        <taxon>Methanobacteriota</taxon>
        <taxon>Stenosarchaea group</taxon>
        <taxon>Halobacteria</taxon>
        <taxon>Halobacteriales</taxon>
        <taxon>Natrialbaceae</taxon>
        <taxon>Natronorubrum</taxon>
    </lineage>
</organism>
<keyword evidence="2" id="KW-1133">Transmembrane helix</keyword>
<dbReference type="EMBL" id="FNWL01000001">
    <property type="protein sequence ID" value="SEH13064.1"/>
    <property type="molecule type" value="Genomic_DNA"/>
</dbReference>
<feature type="transmembrane region" description="Helical" evidence="2">
    <location>
        <begin position="39"/>
        <end position="63"/>
    </location>
</feature>
<accession>A0A1H6FTD8</accession>
<proteinExistence type="predicted"/>
<dbReference type="Proteomes" id="UP000199112">
    <property type="component" value="Unassembled WGS sequence"/>
</dbReference>
<evidence type="ECO:0000313" key="4">
    <source>
        <dbReference type="Proteomes" id="UP000199112"/>
    </source>
</evidence>
<keyword evidence="4" id="KW-1185">Reference proteome</keyword>
<name>A0A1H6FTD8_9EURY</name>
<sequence length="118" mass="12559">MTRLGVLALKGAGVLLLAFIVLSVIATVVGLVLSLVATVVSVLVTLAILAGLIVGAAALYSYLWDDDESTFEASPTSHSRPATETADPSDRVRSQYVDGDLDEAELERELDRLLEEET</sequence>
<keyword evidence="2" id="KW-0472">Membrane</keyword>
<evidence type="ECO:0000256" key="2">
    <source>
        <dbReference type="SAM" id="Phobius"/>
    </source>
</evidence>
<gene>
    <name evidence="3" type="ORF">SAMN04487967_1124</name>
</gene>
<dbReference type="AlphaFoldDB" id="A0A1H6FTD8"/>
<keyword evidence="2" id="KW-0812">Transmembrane</keyword>
<reference evidence="4" key="1">
    <citation type="submission" date="2016-10" db="EMBL/GenBank/DDBJ databases">
        <authorList>
            <person name="Varghese N."/>
            <person name="Submissions S."/>
        </authorList>
    </citation>
    <scope>NUCLEOTIDE SEQUENCE [LARGE SCALE GENOMIC DNA]</scope>
    <source>
        <strain evidence="4">CGMCC 1.8981</strain>
    </source>
</reference>
<feature type="region of interest" description="Disordered" evidence="1">
    <location>
        <begin position="69"/>
        <end position="94"/>
    </location>
</feature>
<feature type="compositionally biased region" description="Polar residues" evidence="1">
    <location>
        <begin position="71"/>
        <end position="82"/>
    </location>
</feature>
<protein>
    <recommendedName>
        <fullName evidence="5">Short C-terminal domain-containing protein</fullName>
    </recommendedName>
</protein>
<evidence type="ECO:0008006" key="5">
    <source>
        <dbReference type="Google" id="ProtNLM"/>
    </source>
</evidence>
<dbReference type="OrthoDB" id="384769at2157"/>